<feature type="active site" description="Charge relay system" evidence="5">
    <location>
        <position position="134"/>
    </location>
</feature>
<dbReference type="CDD" id="cd00146">
    <property type="entry name" value="PKD"/>
    <property type="match status" value="1"/>
</dbReference>
<dbReference type="SUPFAM" id="SSF49299">
    <property type="entry name" value="PKD domain"/>
    <property type="match status" value="1"/>
</dbReference>
<dbReference type="RefSeq" id="WP_169452475.1">
    <property type="nucleotide sequence ID" value="NZ_CP051774.1"/>
</dbReference>
<feature type="active site" description="Charge relay system" evidence="5">
    <location>
        <position position="396"/>
    </location>
</feature>
<evidence type="ECO:0000256" key="6">
    <source>
        <dbReference type="SAM" id="SignalP"/>
    </source>
</evidence>
<feature type="domain" description="PKD" evidence="7">
    <location>
        <begin position="937"/>
        <end position="1000"/>
    </location>
</feature>
<accession>A0A858RCC4</accession>
<feature type="active site" description="Charge relay system" evidence="5">
    <location>
        <position position="160"/>
    </location>
</feature>
<evidence type="ECO:0000313" key="9">
    <source>
        <dbReference type="Proteomes" id="UP000501812"/>
    </source>
</evidence>
<dbReference type="Gene3D" id="3.40.50.200">
    <property type="entry name" value="Peptidase S8/S53 domain"/>
    <property type="match status" value="1"/>
</dbReference>
<dbReference type="Proteomes" id="UP000501812">
    <property type="component" value="Chromosome"/>
</dbReference>
<dbReference type="PROSITE" id="PS00138">
    <property type="entry name" value="SUBTILASE_SER"/>
    <property type="match status" value="1"/>
</dbReference>
<dbReference type="SUPFAM" id="SSF52743">
    <property type="entry name" value="Subtilisin-like"/>
    <property type="match status" value="1"/>
</dbReference>
<dbReference type="Gene3D" id="2.60.120.260">
    <property type="entry name" value="Galactose-binding domain-like"/>
    <property type="match status" value="1"/>
</dbReference>
<dbReference type="PROSITE" id="PS50093">
    <property type="entry name" value="PKD"/>
    <property type="match status" value="1"/>
</dbReference>
<reference evidence="8 9" key="1">
    <citation type="submission" date="2020-04" db="EMBL/GenBank/DDBJ databases">
        <title>Luteolibacter sp. G-1-1-1 isolated from soil.</title>
        <authorList>
            <person name="Dahal R.H."/>
        </authorList>
    </citation>
    <scope>NUCLEOTIDE SEQUENCE [LARGE SCALE GENOMIC DNA]</scope>
    <source>
        <strain evidence="8 9">G-1-1-1</strain>
    </source>
</reference>
<dbReference type="GO" id="GO:0005615">
    <property type="term" value="C:extracellular space"/>
    <property type="evidence" value="ECO:0007669"/>
    <property type="project" value="TreeGrafter"/>
</dbReference>
<dbReference type="KEGG" id="luo:HHL09_00125"/>
<dbReference type="EMBL" id="CP051774">
    <property type="protein sequence ID" value="QJE94254.1"/>
    <property type="molecule type" value="Genomic_DNA"/>
</dbReference>
<dbReference type="InterPro" id="IPR050131">
    <property type="entry name" value="Peptidase_S8_subtilisin-like"/>
</dbReference>
<sequence length="1354" mass="139627">MKSCSPFAGRSFRFAVVLWCFARAFAAEPASLAQMLAQPNGNLRDDASRARIATAVRGAQSQRLAEARQRAAERKLPLRIQRPNGVLQEIEGFEGDEPRYRSTHNANAAISTAANLTRTAFAVDGDGLTIGLWDGGSARATHQEFGGRVVAMDGAASVDHATHVAGTLAAAGVVANAKGMAPAITVDSYDWNNDVSEMTSRGASAPGQEGKIYLSNHSYGFISGWNYVDDGIRVWEWNGNGTTSTGTEQDFGRYSTYARDQDALAFAAPYYSIFRSAGNERVDNPGPGENVSLAPASAQVVSYDPALHPAGDGDYHGGFETIGFESLAKNVITIGSVTDAVTGGTRDVAKANSSTFSSWGPTDDGRIKPDLVANGDALYSSLNGSNTSYGTYSGTSMATPNAAGSAALLIELYGRLFPGQAMRASTLKGLLIHSADDRGNPGPDYKFGWGLVNAKAAADLINDHSANPLRKHVTESSLGSSIASRTESIVWDGVSPIVATLCWTDPAGSSTSTSDLRTARLVNNLDLKITGPGGAEYLPYVMPFVGDWSEASMDSAATTGVNHTDNVEQVRIASPGVAGTYQVTVSFSGTLTNAAQNYSLLISGSAAEEPPLPPLSLTAVSPASGFPGTATIEVTGDGFGTGTGLKLTRSGQPDIVATDLQLLGVTSLRGQLNLTGAAPGLWNVVVTDAEESASLADAFTVVGALWSESFDGTVNGWASQAGMGGNAWMFSTAASHSPQTSYFAPAPETKSTVALVTPSIVLPANASNLQFRFWQSYNFQNAQDGGKLEFSVDGGAWFEVSSANSGLAFAANGYNATIAATGSPSLRSEFAGLPAWSGNSNGFLETVVNFTDTAKFAGHALRMRWRLATNGSIASPGWYLDSMVLIGGGDLVNQAPVVTDAADAPGTEAVTDADGSIFHIVRGASAPLTVGCTDDGGEEALTYLWSVASGPGDPVGFSANGSNAAQQSEASFHAPGDYHLSVLVTDAAGLTATSDVKVRVVQTPSDLAVSPASAVVPVGGMQAFTATLHDQFGAVLSDVSAVWSENGGGSINAAGIFTAATTGGPFVISATAAGFTATASVTVTPAAASVSISGLAQVYDGSPHAVNVTTDPAGLPVRVTYNGSLEPPVNAGSYAVEANITDPSYQGSASGVMEIAKVQADVVIGNLSQPYDGTPKTVTVTTDPAGLEVAVTYDGSSTPPSAAGSYAVAATITDPNHEGQGTAVLEITGSNFASWQAAHFTEEQVAANLAAAGEDPDHDGLANLAEYALGSDPFAFTPGPAMSLDETHLILSFERPAGITDVECIAESGSTLGGWEPVVLELISTANGRETLQVKVPRPPGPGNLFLRLRFEFH</sequence>
<feature type="signal peptide" evidence="6">
    <location>
        <begin position="1"/>
        <end position="26"/>
    </location>
</feature>
<dbReference type="InterPro" id="IPR035986">
    <property type="entry name" value="PKD_dom_sf"/>
</dbReference>
<dbReference type="InterPro" id="IPR008979">
    <property type="entry name" value="Galactose-bd-like_sf"/>
</dbReference>
<dbReference type="Pfam" id="PF18887">
    <property type="entry name" value="MBG_3"/>
    <property type="match status" value="2"/>
</dbReference>
<name>A0A858RCC4_9BACT</name>
<evidence type="ECO:0000259" key="7">
    <source>
        <dbReference type="PROSITE" id="PS50093"/>
    </source>
</evidence>
<dbReference type="InterPro" id="IPR034058">
    <property type="entry name" value="TagA/B/C/D_pept_dom"/>
</dbReference>
<dbReference type="PANTHER" id="PTHR43806">
    <property type="entry name" value="PEPTIDASE S8"/>
    <property type="match status" value="1"/>
</dbReference>
<dbReference type="CDD" id="cd04842">
    <property type="entry name" value="Peptidases_S8_Kp43_protease"/>
    <property type="match status" value="1"/>
</dbReference>
<dbReference type="Gene3D" id="2.60.120.380">
    <property type="match status" value="1"/>
</dbReference>
<evidence type="ECO:0000256" key="1">
    <source>
        <dbReference type="ARBA" id="ARBA00011073"/>
    </source>
</evidence>
<dbReference type="Pfam" id="PF00082">
    <property type="entry name" value="Peptidase_S8"/>
    <property type="match status" value="1"/>
</dbReference>
<comment type="similarity">
    <text evidence="1 5">Belongs to the peptidase S8 family.</text>
</comment>
<keyword evidence="4 5" id="KW-0720">Serine protease</keyword>
<evidence type="ECO:0000256" key="4">
    <source>
        <dbReference type="ARBA" id="ARBA00022825"/>
    </source>
</evidence>
<dbReference type="Gene3D" id="2.60.40.10">
    <property type="entry name" value="Immunoglobulins"/>
    <property type="match status" value="1"/>
</dbReference>
<feature type="chain" id="PRO_5032491956" evidence="6">
    <location>
        <begin position="27"/>
        <end position="1354"/>
    </location>
</feature>
<keyword evidence="3 5" id="KW-0378">Hydrolase</keyword>
<keyword evidence="2 5" id="KW-0645">Protease</keyword>
<dbReference type="InterPro" id="IPR000601">
    <property type="entry name" value="PKD_dom"/>
</dbReference>
<dbReference type="InterPro" id="IPR036852">
    <property type="entry name" value="Peptidase_S8/S53_dom_sf"/>
</dbReference>
<dbReference type="SUPFAM" id="SSF49785">
    <property type="entry name" value="Galactose-binding domain-like"/>
    <property type="match status" value="1"/>
</dbReference>
<dbReference type="InterPro" id="IPR000209">
    <property type="entry name" value="Peptidase_S8/S53_dom"/>
</dbReference>
<keyword evidence="9" id="KW-1185">Reference proteome</keyword>
<dbReference type="PRINTS" id="PR00723">
    <property type="entry name" value="SUBTILISIN"/>
</dbReference>
<dbReference type="GO" id="GO:0004252">
    <property type="term" value="F:serine-type endopeptidase activity"/>
    <property type="evidence" value="ECO:0007669"/>
    <property type="project" value="UniProtKB-UniRule"/>
</dbReference>
<evidence type="ECO:0000256" key="5">
    <source>
        <dbReference type="PROSITE-ProRule" id="PRU01240"/>
    </source>
</evidence>
<dbReference type="PANTHER" id="PTHR43806:SF11">
    <property type="entry name" value="CEREVISIN-RELATED"/>
    <property type="match status" value="1"/>
</dbReference>
<evidence type="ECO:0000313" key="8">
    <source>
        <dbReference type="EMBL" id="QJE94254.1"/>
    </source>
</evidence>
<gene>
    <name evidence="8" type="ORF">HHL09_00125</name>
</gene>
<dbReference type="Gene3D" id="2.60.40.1080">
    <property type="match status" value="1"/>
</dbReference>
<protein>
    <submittedName>
        <fullName evidence="8">S8 family serine peptidase</fullName>
    </submittedName>
</protein>
<dbReference type="InterPro" id="IPR015500">
    <property type="entry name" value="Peptidase_S8_subtilisin-rel"/>
</dbReference>
<organism evidence="8 9">
    <name type="scientific">Luteolibacter luteus</name>
    <dbReference type="NCBI Taxonomy" id="2728835"/>
    <lineage>
        <taxon>Bacteria</taxon>
        <taxon>Pseudomonadati</taxon>
        <taxon>Verrucomicrobiota</taxon>
        <taxon>Verrucomicrobiia</taxon>
        <taxon>Verrucomicrobiales</taxon>
        <taxon>Verrucomicrobiaceae</taxon>
        <taxon>Luteolibacter</taxon>
    </lineage>
</organism>
<dbReference type="InterPro" id="IPR043772">
    <property type="entry name" value="MBG_3"/>
</dbReference>
<evidence type="ECO:0000256" key="2">
    <source>
        <dbReference type="ARBA" id="ARBA00022670"/>
    </source>
</evidence>
<evidence type="ECO:0000256" key="3">
    <source>
        <dbReference type="ARBA" id="ARBA00022801"/>
    </source>
</evidence>
<dbReference type="GO" id="GO:0006508">
    <property type="term" value="P:proteolysis"/>
    <property type="evidence" value="ECO:0007669"/>
    <property type="project" value="UniProtKB-KW"/>
</dbReference>
<dbReference type="InterPro" id="IPR023828">
    <property type="entry name" value="Peptidase_S8_Ser-AS"/>
</dbReference>
<dbReference type="InterPro" id="IPR013783">
    <property type="entry name" value="Ig-like_fold"/>
</dbReference>
<dbReference type="PROSITE" id="PS51892">
    <property type="entry name" value="SUBTILASE"/>
    <property type="match status" value="1"/>
</dbReference>
<keyword evidence="6" id="KW-0732">Signal</keyword>
<proteinExistence type="inferred from homology"/>